<organism evidence="3 4">
    <name type="scientific">Flagellimonas nanhaiensis</name>
    <dbReference type="NCBI Taxonomy" id="2292706"/>
    <lineage>
        <taxon>Bacteria</taxon>
        <taxon>Pseudomonadati</taxon>
        <taxon>Bacteroidota</taxon>
        <taxon>Flavobacteriia</taxon>
        <taxon>Flavobacteriales</taxon>
        <taxon>Flavobacteriaceae</taxon>
        <taxon>Flagellimonas</taxon>
    </lineage>
</organism>
<dbReference type="EMBL" id="QTJX01000002">
    <property type="protein sequence ID" value="RDY60062.1"/>
    <property type="molecule type" value="Genomic_DNA"/>
</dbReference>
<keyword evidence="4" id="KW-1185">Reference proteome</keyword>
<feature type="domain" description="FAD dependent oxidoreductase" evidence="2">
    <location>
        <begin position="12"/>
        <end position="370"/>
    </location>
</feature>
<dbReference type="Gene3D" id="3.30.9.10">
    <property type="entry name" value="D-Amino Acid Oxidase, subunit A, domain 2"/>
    <property type="match status" value="1"/>
</dbReference>
<dbReference type="PANTHER" id="PTHR13847">
    <property type="entry name" value="SARCOSINE DEHYDROGENASE-RELATED"/>
    <property type="match status" value="1"/>
</dbReference>
<evidence type="ECO:0000259" key="2">
    <source>
        <dbReference type="Pfam" id="PF01266"/>
    </source>
</evidence>
<dbReference type="OrthoDB" id="9794226at2"/>
<evidence type="ECO:0000256" key="1">
    <source>
        <dbReference type="ARBA" id="ARBA00023002"/>
    </source>
</evidence>
<dbReference type="AlphaFoldDB" id="A0A371JRC0"/>
<dbReference type="GO" id="GO:0016491">
    <property type="term" value="F:oxidoreductase activity"/>
    <property type="evidence" value="ECO:0007669"/>
    <property type="project" value="UniProtKB-KW"/>
</dbReference>
<dbReference type="InterPro" id="IPR036188">
    <property type="entry name" value="FAD/NAD-bd_sf"/>
</dbReference>
<evidence type="ECO:0000313" key="4">
    <source>
        <dbReference type="Proteomes" id="UP000261828"/>
    </source>
</evidence>
<dbReference type="Pfam" id="PF01266">
    <property type="entry name" value="DAO"/>
    <property type="match status" value="1"/>
</dbReference>
<keyword evidence="1" id="KW-0560">Oxidoreductase</keyword>
<proteinExistence type="predicted"/>
<protein>
    <submittedName>
        <fullName evidence="3">FAD-binding oxidoreductase</fullName>
    </submittedName>
</protein>
<reference evidence="3 4" key="1">
    <citation type="submission" date="2018-08" db="EMBL/GenBank/DDBJ databases">
        <title>Muricauda nanhaiensis sp. nov., isolated from seawater of the South China Sea.</title>
        <authorList>
            <person name="Dang Y."/>
        </authorList>
    </citation>
    <scope>NUCLEOTIDE SEQUENCE [LARGE SCALE GENOMIC DNA]</scope>
    <source>
        <strain evidence="3 4">SM1704</strain>
    </source>
</reference>
<dbReference type="Gene3D" id="3.50.50.60">
    <property type="entry name" value="FAD/NAD(P)-binding domain"/>
    <property type="match status" value="1"/>
</dbReference>
<dbReference type="PANTHER" id="PTHR13847:SF287">
    <property type="entry name" value="FAD-DEPENDENT OXIDOREDUCTASE DOMAIN-CONTAINING PROTEIN 1"/>
    <property type="match status" value="1"/>
</dbReference>
<dbReference type="SUPFAM" id="SSF54373">
    <property type="entry name" value="FAD-linked reductases, C-terminal domain"/>
    <property type="match status" value="1"/>
</dbReference>
<dbReference type="InterPro" id="IPR006076">
    <property type="entry name" value="FAD-dep_OxRdtase"/>
</dbReference>
<gene>
    <name evidence="3" type="ORF">DX873_12040</name>
</gene>
<comment type="caution">
    <text evidence="3">The sequence shown here is derived from an EMBL/GenBank/DDBJ whole genome shotgun (WGS) entry which is preliminary data.</text>
</comment>
<evidence type="ECO:0000313" key="3">
    <source>
        <dbReference type="EMBL" id="RDY60062.1"/>
    </source>
</evidence>
<sequence length="413" mass="45076">MGNFEYSNIGAVVIGAGTIGSATAWHLAKNGVKNVILIDRNQVGTGNTSKAASLMTSVRTKEAMVPLIKETYRNIKEIEAKTGEFVGKKTVGTLHVASSEATVKGMDAIGAIADRHNISHRFCTIDELKTKLPWFDADQALKVMYFEEDSFVDAYVLAKVFADAAKKEGATLLQNTEVLEILQEKGEIIGVKTDKGNLETSIVVDAAGAWANQLSLQVNVPIPMAPVRSIYWITEKNETLFPKEQPMVSLPDAMAYSRPEAGGLLFGLREDNSPHFHPNELDKNPHSDFLGNPEDQWDIIMEHGKDFASFFLGFEDMGIENCITGISTYTPDGYYSFGKAVGMEGFYVAAGCAGAGVAGAGGIGRMISEMILEKELFADPIPFRIDRFDDFDPMSESFRQRCADARSKKKDGG</sequence>
<accession>A0A371JRC0</accession>
<dbReference type="Proteomes" id="UP000261828">
    <property type="component" value="Unassembled WGS sequence"/>
</dbReference>
<dbReference type="RefSeq" id="WP_116184672.1">
    <property type="nucleotide sequence ID" value="NZ_QTJX01000002.1"/>
</dbReference>
<name>A0A371JRC0_9FLAO</name>
<dbReference type="GO" id="GO:0005737">
    <property type="term" value="C:cytoplasm"/>
    <property type="evidence" value="ECO:0007669"/>
    <property type="project" value="TreeGrafter"/>
</dbReference>
<dbReference type="SUPFAM" id="SSF51905">
    <property type="entry name" value="FAD/NAD(P)-binding domain"/>
    <property type="match status" value="1"/>
</dbReference>